<feature type="region of interest" description="Disordered" evidence="1">
    <location>
        <begin position="474"/>
        <end position="494"/>
    </location>
</feature>
<dbReference type="Proteomes" id="UP000613740">
    <property type="component" value="Unassembled WGS sequence"/>
</dbReference>
<evidence type="ECO:0000256" key="1">
    <source>
        <dbReference type="SAM" id="MobiDB-lite"/>
    </source>
</evidence>
<feature type="region of interest" description="Disordered" evidence="1">
    <location>
        <begin position="577"/>
        <end position="626"/>
    </location>
</feature>
<feature type="region of interest" description="Disordered" evidence="1">
    <location>
        <begin position="67"/>
        <end position="137"/>
    </location>
</feature>
<feature type="region of interest" description="Disordered" evidence="1">
    <location>
        <begin position="679"/>
        <end position="746"/>
    </location>
</feature>
<evidence type="ECO:0000313" key="3">
    <source>
        <dbReference type="Proteomes" id="UP000613740"/>
    </source>
</evidence>
<feature type="compositionally biased region" description="Gly residues" evidence="1">
    <location>
        <begin position="99"/>
        <end position="108"/>
    </location>
</feature>
<feature type="compositionally biased region" description="Low complexity" evidence="1">
    <location>
        <begin position="722"/>
        <end position="732"/>
    </location>
</feature>
<comment type="caution">
    <text evidence="2">The sequence shown here is derived from an EMBL/GenBank/DDBJ whole genome shotgun (WGS) entry which is preliminary data.</text>
</comment>
<name>A0A835VRY1_9CHLO</name>
<reference evidence="2" key="1">
    <citation type="journal article" date="2020" name="bioRxiv">
        <title>Comparative genomics of Chlamydomonas.</title>
        <authorList>
            <person name="Craig R.J."/>
            <person name="Hasan A.R."/>
            <person name="Ness R.W."/>
            <person name="Keightley P.D."/>
        </authorList>
    </citation>
    <scope>NUCLEOTIDE SEQUENCE</scope>
    <source>
        <strain evidence="2">CCAP 11/173</strain>
    </source>
</reference>
<feature type="compositionally biased region" description="Low complexity" evidence="1">
    <location>
        <begin position="816"/>
        <end position="837"/>
    </location>
</feature>
<accession>A0A835VRY1</accession>
<evidence type="ECO:0000313" key="2">
    <source>
        <dbReference type="EMBL" id="KAG2427017.1"/>
    </source>
</evidence>
<protein>
    <submittedName>
        <fullName evidence="2">Uncharacterized protein</fullName>
    </submittedName>
</protein>
<dbReference type="AlphaFoldDB" id="A0A835VRY1"/>
<sequence>MRQLPGVAGAGALGSVADSDEFGGATAAHVEALRLRQAQHQLSLGALQALSAWQAPLAMSQSQWGAAIGSSSGDVHRHAHSHTDAGGHGPRDLDASTGSGYGRGGGAASGRSGSAKAYGQGLGQSQPGQGRVQAPGVVGPDRLLRTAAAAAAAAAAADEASNQAAQLLAAGRLAHRAEVEQLLHFAGGGGGGGAASAAAGRGLEGEPGPPVHVLGLGPGMAPGPSLHASAPLPGAHGRGGQALGVAAAAAAVAALLGRESRLTSNAALGAAADASDGGRPQHGAAALAAALLRTWEPGPGGVAGLGADGVGSPRPGEDRQEDTLLARCHALAALMANAAAGPVAQPAGRSHGLRAGTSGADLDALRAALGGQLQPPPSALQQFCGAGTSAAGGRSAAAAASARAQAAEIEGLLGRLRCVQSSGSGSAADRDALVMEAARQVLFASGGPQGAADLDAEELMAAAAVGTARRIGGGGAGGGGGGGTVPLPGGLLPLMPSESGADWALRRQQQTLGTEGSLNSLVASPASTSRQGGSAAAGEPAGAPQQQPQRRGSGGVAFGSKGDSVAAAAGSAVAMGKDSQAANDQSQNMEQQAFSRAAAGSGPVSDALASAAEGAASRKRPREGVPDRAAELLASLAPLLATRQHPQLQIQDKVAGGSGGGGGGDMTQEQLLLLLGLGRQQHGKQQRHEQQQQQQQEQEQEHRRTAQSIKPEGQQQDDERSALPGPAAGPLLPDSPPPPVPSTRALGAPAASAALSGLLETVASNPSLAMQPSQGTLLLASRALPDAAAAGAAASDSTDNDALRAEEGSRLPLRSQAPQEAVTAAAAALLQEPPTNGGTVGAGAGGSGGSALLPPVGCLQRGGSVGPSSGATTGSGGGGSGGGQGEDDEDSGSDYDDDMTDSEGSGMDGSPPPRGRGGRGRGRRVSGGGAADLGQDALLLDPQMASVLQGMSPGAAAAALAAAPRLLSKGSRGRRTSTGGGMPLTQEQKKVTMAALQAKVSEQEARIKKLEERLSRYEPV</sequence>
<proteinExistence type="predicted"/>
<gene>
    <name evidence="2" type="ORF">HYH02_014663</name>
</gene>
<feature type="compositionally biased region" description="Gly residues" evidence="1">
    <location>
        <begin position="838"/>
        <end position="849"/>
    </location>
</feature>
<feature type="compositionally biased region" description="Low complexity" evidence="1">
    <location>
        <begin position="531"/>
        <end position="551"/>
    </location>
</feature>
<feature type="compositionally biased region" description="Polar residues" evidence="1">
    <location>
        <begin position="580"/>
        <end position="594"/>
    </location>
</feature>
<dbReference type="EMBL" id="JAEHOD010000103">
    <property type="protein sequence ID" value="KAG2427017.1"/>
    <property type="molecule type" value="Genomic_DNA"/>
</dbReference>
<feature type="compositionally biased region" description="Acidic residues" evidence="1">
    <location>
        <begin position="885"/>
        <end position="901"/>
    </location>
</feature>
<feature type="compositionally biased region" description="Basic and acidic residues" evidence="1">
    <location>
        <begin position="81"/>
        <end position="94"/>
    </location>
</feature>
<organism evidence="2 3">
    <name type="scientific">Chlamydomonas schloesseri</name>
    <dbReference type="NCBI Taxonomy" id="2026947"/>
    <lineage>
        <taxon>Eukaryota</taxon>
        <taxon>Viridiplantae</taxon>
        <taxon>Chlorophyta</taxon>
        <taxon>core chlorophytes</taxon>
        <taxon>Chlorophyceae</taxon>
        <taxon>CS clade</taxon>
        <taxon>Chlamydomonadales</taxon>
        <taxon>Chlamydomonadaceae</taxon>
        <taxon>Chlamydomonas</taxon>
    </lineage>
</organism>
<feature type="compositionally biased region" description="Low complexity" evidence="1">
    <location>
        <begin position="109"/>
        <end position="130"/>
    </location>
</feature>
<feature type="compositionally biased region" description="Gly residues" evidence="1">
    <location>
        <begin position="474"/>
        <end position="484"/>
    </location>
</feature>
<keyword evidence="3" id="KW-1185">Reference proteome</keyword>
<feature type="compositionally biased region" description="Gly residues" evidence="1">
    <location>
        <begin position="873"/>
        <end position="884"/>
    </location>
</feature>
<feature type="region of interest" description="Disordered" evidence="1">
    <location>
        <begin position="514"/>
        <end position="560"/>
    </location>
</feature>
<feature type="compositionally biased region" description="Low complexity" evidence="1">
    <location>
        <begin position="786"/>
        <end position="797"/>
    </location>
</feature>
<feature type="compositionally biased region" description="Low complexity" evidence="1">
    <location>
        <begin position="605"/>
        <end position="615"/>
    </location>
</feature>
<feature type="region of interest" description="Disordered" evidence="1">
    <location>
        <begin position="786"/>
        <end position="934"/>
    </location>
</feature>
<feature type="compositionally biased region" description="Polar residues" evidence="1">
    <location>
        <begin position="514"/>
        <end position="530"/>
    </location>
</feature>